<evidence type="ECO:0000313" key="2">
    <source>
        <dbReference type="Proteomes" id="UP001174909"/>
    </source>
</evidence>
<keyword evidence="2" id="KW-1185">Reference proteome</keyword>
<organism evidence="1 2">
    <name type="scientific">Geodia barretti</name>
    <name type="common">Barrett's horny sponge</name>
    <dbReference type="NCBI Taxonomy" id="519541"/>
    <lineage>
        <taxon>Eukaryota</taxon>
        <taxon>Metazoa</taxon>
        <taxon>Porifera</taxon>
        <taxon>Demospongiae</taxon>
        <taxon>Heteroscleromorpha</taxon>
        <taxon>Tetractinellida</taxon>
        <taxon>Astrophorina</taxon>
        <taxon>Geodiidae</taxon>
        <taxon>Geodia</taxon>
    </lineage>
</organism>
<name>A0AA35TQM9_GEOBA</name>
<gene>
    <name evidence="1" type="ORF">GBAR_LOCUS28102</name>
</gene>
<dbReference type="EMBL" id="CASHTH010003919">
    <property type="protein sequence ID" value="CAI8051306.1"/>
    <property type="molecule type" value="Genomic_DNA"/>
</dbReference>
<reference evidence="1" key="1">
    <citation type="submission" date="2023-03" db="EMBL/GenBank/DDBJ databases">
        <authorList>
            <person name="Steffen K."/>
            <person name="Cardenas P."/>
        </authorList>
    </citation>
    <scope>NUCLEOTIDE SEQUENCE</scope>
</reference>
<accession>A0AA35TQM9</accession>
<dbReference type="AlphaFoldDB" id="A0AA35TQM9"/>
<sequence length="59" mass="6539">MLFESMGYSVLFASSLLKLSNVLSICCEHLYSVVQSISNVYIPSAVKTNSKWIIELPIA</sequence>
<evidence type="ECO:0000313" key="1">
    <source>
        <dbReference type="EMBL" id="CAI8051306.1"/>
    </source>
</evidence>
<dbReference type="Proteomes" id="UP001174909">
    <property type="component" value="Unassembled WGS sequence"/>
</dbReference>
<comment type="caution">
    <text evidence="1">The sequence shown here is derived from an EMBL/GenBank/DDBJ whole genome shotgun (WGS) entry which is preliminary data.</text>
</comment>
<proteinExistence type="predicted"/>
<protein>
    <submittedName>
        <fullName evidence="1">Uncharacterized protein</fullName>
    </submittedName>
</protein>